<gene>
    <name evidence="3" type="ORF">PM001_LOCUS17290</name>
</gene>
<organism evidence="3 4">
    <name type="scientific">Peronospora matthiolae</name>
    <dbReference type="NCBI Taxonomy" id="2874970"/>
    <lineage>
        <taxon>Eukaryota</taxon>
        <taxon>Sar</taxon>
        <taxon>Stramenopiles</taxon>
        <taxon>Oomycota</taxon>
        <taxon>Peronosporomycetes</taxon>
        <taxon>Peronosporales</taxon>
        <taxon>Peronosporaceae</taxon>
        <taxon>Peronospora</taxon>
    </lineage>
</organism>
<accession>A0AAV1UC46</accession>
<protein>
    <recommendedName>
        <fullName evidence="2">PX domain-containing protein</fullName>
    </recommendedName>
</protein>
<dbReference type="Gene3D" id="3.30.1520.10">
    <property type="entry name" value="Phox-like domain"/>
    <property type="match status" value="1"/>
</dbReference>
<dbReference type="PROSITE" id="PS50195">
    <property type="entry name" value="PX"/>
    <property type="match status" value="1"/>
</dbReference>
<dbReference type="GO" id="GO:0035091">
    <property type="term" value="F:phosphatidylinositol binding"/>
    <property type="evidence" value="ECO:0007669"/>
    <property type="project" value="InterPro"/>
</dbReference>
<dbReference type="Pfam" id="PF00787">
    <property type="entry name" value="PX"/>
    <property type="match status" value="1"/>
</dbReference>
<dbReference type="Proteomes" id="UP001162060">
    <property type="component" value="Unassembled WGS sequence"/>
</dbReference>
<dbReference type="EMBL" id="CAKLBY020000188">
    <property type="protein sequence ID" value="CAK7932140.1"/>
    <property type="molecule type" value="Genomic_DNA"/>
</dbReference>
<feature type="region of interest" description="Disordered" evidence="1">
    <location>
        <begin position="178"/>
        <end position="198"/>
    </location>
</feature>
<proteinExistence type="predicted"/>
<evidence type="ECO:0000313" key="3">
    <source>
        <dbReference type="EMBL" id="CAK7932140.1"/>
    </source>
</evidence>
<feature type="compositionally biased region" description="Low complexity" evidence="1">
    <location>
        <begin position="188"/>
        <end position="197"/>
    </location>
</feature>
<comment type="caution">
    <text evidence="3">The sequence shown here is derived from an EMBL/GenBank/DDBJ whole genome shotgun (WGS) entry which is preliminary data.</text>
</comment>
<evidence type="ECO:0000256" key="1">
    <source>
        <dbReference type="SAM" id="MobiDB-lite"/>
    </source>
</evidence>
<sequence length="634" mass="72605">MPLAVRDVTALLQVHLRVHKSRFDRSCMKQPEFSLSTRIVFRSVQHGGIRLQASWQVFRSFSEFQGLDAQLRLAFPDEMKLLAPPLPHRRRTWLRRHCSPKFLVKRCVELNDYFVQLLQLPHLRLTRFLDPRASLVLRCFCNFETGLLTSEVTVLPNQFEDFVLSLDSRDRDKNQVNCNVNKSGGESGTTVTSSECSAPLSGSIEVNEKGDERAESSDRVRNQSQVLTMVGKGTDDNAKLDELEANLMDDKTRHIVVCTKFECACRVSPFRVAHNKMKRMLQHRGFKQVYAPPADTALTALYCVLYKLQQLNDLDKRLFDALTRSSFTTTTKMEIVNDGSIDENTLENVADDHSQLSVGVELLRHTLANYGLLHVHALERHFRTSAVDLKQILHEFKSRRQLRVGNVELVLLATMLDLSINLITNNHEGSEQEILPLAGLRSIRKGGRIELTCGYMLPTVVCVSGFYLLAEREQDVSEAALCVESKLLAESQQRRLWQGIDEMDRDFMAEIKQTLLEGDGAFELAFDFDVADSLNTAILDAVWDDCQHNPNLFYLFHRQARQFGKGHISGRVFMQYLEVSFGLEGASYLVDFLLHVLPEEELRKQLLRARWIRVRRQLSKRVLTLRRLDSIQEL</sequence>
<dbReference type="InterPro" id="IPR036871">
    <property type="entry name" value="PX_dom_sf"/>
</dbReference>
<evidence type="ECO:0000259" key="2">
    <source>
        <dbReference type="PROSITE" id="PS50195"/>
    </source>
</evidence>
<dbReference type="SMART" id="SM00312">
    <property type="entry name" value="PX"/>
    <property type="match status" value="1"/>
</dbReference>
<dbReference type="InterPro" id="IPR001683">
    <property type="entry name" value="PX_dom"/>
</dbReference>
<dbReference type="AlphaFoldDB" id="A0AAV1UC46"/>
<feature type="domain" description="PX" evidence="2">
    <location>
        <begin position="1"/>
        <end position="147"/>
    </location>
</feature>
<reference evidence="3" key="1">
    <citation type="submission" date="2024-01" db="EMBL/GenBank/DDBJ databases">
        <authorList>
            <person name="Webb A."/>
        </authorList>
    </citation>
    <scope>NUCLEOTIDE SEQUENCE</scope>
    <source>
        <strain evidence="3">Pm1</strain>
    </source>
</reference>
<dbReference type="SUPFAM" id="SSF64268">
    <property type="entry name" value="PX domain"/>
    <property type="match status" value="1"/>
</dbReference>
<evidence type="ECO:0000313" key="4">
    <source>
        <dbReference type="Proteomes" id="UP001162060"/>
    </source>
</evidence>
<dbReference type="CDD" id="cd06093">
    <property type="entry name" value="PX_domain"/>
    <property type="match status" value="1"/>
</dbReference>
<name>A0AAV1UC46_9STRA</name>